<proteinExistence type="predicted"/>
<gene>
    <name evidence="1" type="ORF">TIFTF001_039764</name>
</gene>
<dbReference type="Proteomes" id="UP001187192">
    <property type="component" value="Unassembled WGS sequence"/>
</dbReference>
<keyword evidence="2" id="KW-1185">Reference proteome</keyword>
<reference evidence="1" key="1">
    <citation type="submission" date="2023-07" db="EMBL/GenBank/DDBJ databases">
        <title>draft genome sequence of fig (Ficus carica).</title>
        <authorList>
            <person name="Takahashi T."/>
            <person name="Nishimura K."/>
        </authorList>
    </citation>
    <scope>NUCLEOTIDE SEQUENCE</scope>
</reference>
<evidence type="ECO:0000313" key="1">
    <source>
        <dbReference type="EMBL" id="GMN19269.1"/>
    </source>
</evidence>
<accession>A0AA88CUY4</accession>
<comment type="caution">
    <text evidence="1">The sequence shown here is derived from an EMBL/GenBank/DDBJ whole genome shotgun (WGS) entry which is preliminary data.</text>
</comment>
<organism evidence="1 2">
    <name type="scientific">Ficus carica</name>
    <name type="common">Common fig</name>
    <dbReference type="NCBI Taxonomy" id="3494"/>
    <lineage>
        <taxon>Eukaryota</taxon>
        <taxon>Viridiplantae</taxon>
        <taxon>Streptophyta</taxon>
        <taxon>Embryophyta</taxon>
        <taxon>Tracheophyta</taxon>
        <taxon>Spermatophyta</taxon>
        <taxon>Magnoliopsida</taxon>
        <taxon>eudicotyledons</taxon>
        <taxon>Gunneridae</taxon>
        <taxon>Pentapetalae</taxon>
        <taxon>rosids</taxon>
        <taxon>fabids</taxon>
        <taxon>Rosales</taxon>
        <taxon>Moraceae</taxon>
        <taxon>Ficeae</taxon>
        <taxon>Ficus</taxon>
    </lineage>
</organism>
<evidence type="ECO:0000313" key="2">
    <source>
        <dbReference type="Proteomes" id="UP001187192"/>
    </source>
</evidence>
<dbReference type="EMBL" id="BTGU01001233">
    <property type="protein sequence ID" value="GMN19269.1"/>
    <property type="molecule type" value="Genomic_DNA"/>
</dbReference>
<protein>
    <submittedName>
        <fullName evidence="1">Uncharacterized protein</fullName>
    </submittedName>
</protein>
<sequence>MESRVRIQSKKLRDSWCKFCQTREVCENGNPGKENENQNVLSEEELKLRILKIGRNYILGHRFSFSLSELVRLGQSAAAGGSRGWWQRVRGGSLTHALHSM</sequence>
<name>A0AA88CUY4_FICCA</name>
<dbReference type="AlphaFoldDB" id="A0AA88CUY4"/>